<dbReference type="AlphaFoldDB" id="A0AAV9WVX1"/>
<protein>
    <submittedName>
        <fullName evidence="2">Uncharacterized protein</fullName>
    </submittedName>
</protein>
<feature type="chain" id="PRO_5043564288" evidence="1">
    <location>
        <begin position="22"/>
        <end position="325"/>
    </location>
</feature>
<sequence length="325" mass="35585">MHFVVSTTITAALAMAPQVSAHCKIISAWGDNNRAQGSRGTGMCVDPAIPLGQGTQNPFQYDVTVFSDPIVPPGPGHPNWGKRHWVSEGCGATISTLNRYHSKADPKNWATASDYQKNWWWYMGFIPSGAPEAFVQTLSETTNAVNSGHVPQCNVGGWLRMMVYQVNDDGAGPFRCRIDKDGNGKYGDWLYINPGENPPPGDVNQKSVYAWGNYQQHPLVANIPLNQECNIQIGKMKNICIMRCENFAANGPFGGCVPFQLMNGPQKPTVTQKPPAVITKAVPGNAGYNVNDNSYKENAYYKRDTEQKNTRRAIIANGTNGTTSE</sequence>
<evidence type="ECO:0000256" key="1">
    <source>
        <dbReference type="SAM" id="SignalP"/>
    </source>
</evidence>
<dbReference type="PANTHER" id="PTHR34618">
    <property type="entry name" value="SURFACE PROTEIN MAS1, PUTATIVE-RELATED"/>
    <property type="match status" value="1"/>
</dbReference>
<dbReference type="EMBL" id="JAVHJO010000016">
    <property type="protein sequence ID" value="KAK6526531.1"/>
    <property type="molecule type" value="Genomic_DNA"/>
</dbReference>
<dbReference type="Proteomes" id="UP001365542">
    <property type="component" value="Unassembled WGS sequence"/>
</dbReference>
<reference evidence="2 3" key="1">
    <citation type="submission" date="2019-10" db="EMBL/GenBank/DDBJ databases">
        <authorList>
            <person name="Palmer J.M."/>
        </authorList>
    </citation>
    <scope>NUCLEOTIDE SEQUENCE [LARGE SCALE GENOMIC DNA]</scope>
    <source>
        <strain evidence="2 3">TWF694</strain>
    </source>
</reference>
<dbReference type="InterPro" id="IPR021476">
    <property type="entry name" value="Egh16-like"/>
</dbReference>
<gene>
    <name evidence="2" type="ORF">TWF694_005114</name>
</gene>
<name>A0AAV9WVX1_9PEZI</name>
<accession>A0AAV9WVX1</accession>
<evidence type="ECO:0000313" key="2">
    <source>
        <dbReference type="EMBL" id="KAK6526531.1"/>
    </source>
</evidence>
<comment type="caution">
    <text evidence="2">The sequence shown here is derived from an EMBL/GenBank/DDBJ whole genome shotgun (WGS) entry which is preliminary data.</text>
</comment>
<dbReference type="Pfam" id="PF11327">
    <property type="entry name" value="Egh16-like"/>
    <property type="match status" value="1"/>
</dbReference>
<organism evidence="2 3">
    <name type="scientific">Orbilia ellipsospora</name>
    <dbReference type="NCBI Taxonomy" id="2528407"/>
    <lineage>
        <taxon>Eukaryota</taxon>
        <taxon>Fungi</taxon>
        <taxon>Dikarya</taxon>
        <taxon>Ascomycota</taxon>
        <taxon>Pezizomycotina</taxon>
        <taxon>Orbiliomycetes</taxon>
        <taxon>Orbiliales</taxon>
        <taxon>Orbiliaceae</taxon>
        <taxon>Orbilia</taxon>
    </lineage>
</organism>
<dbReference type="PANTHER" id="PTHR34618:SF4">
    <property type="entry name" value="CAS1"/>
    <property type="match status" value="1"/>
</dbReference>
<keyword evidence="3" id="KW-1185">Reference proteome</keyword>
<evidence type="ECO:0000313" key="3">
    <source>
        <dbReference type="Proteomes" id="UP001365542"/>
    </source>
</evidence>
<proteinExistence type="predicted"/>
<feature type="signal peptide" evidence="1">
    <location>
        <begin position="1"/>
        <end position="21"/>
    </location>
</feature>
<keyword evidence="1" id="KW-0732">Signal</keyword>